<keyword evidence="3" id="KW-1185">Reference proteome</keyword>
<gene>
    <name evidence="2" type="ORF">GA0070214_103385</name>
</gene>
<dbReference type="AlphaFoldDB" id="A0A1C4WAL2"/>
<name>A0A1C4WAL2_9ACTN</name>
<organism evidence="2 3">
    <name type="scientific">Micromonospora chaiyaphumensis</name>
    <dbReference type="NCBI Taxonomy" id="307119"/>
    <lineage>
        <taxon>Bacteria</taxon>
        <taxon>Bacillati</taxon>
        <taxon>Actinomycetota</taxon>
        <taxon>Actinomycetes</taxon>
        <taxon>Micromonosporales</taxon>
        <taxon>Micromonosporaceae</taxon>
        <taxon>Micromonospora</taxon>
    </lineage>
</organism>
<protein>
    <recommendedName>
        <fullName evidence="4">DUF1579 domain-containing protein</fullName>
    </recommendedName>
</protein>
<evidence type="ECO:0000256" key="1">
    <source>
        <dbReference type="SAM" id="SignalP"/>
    </source>
</evidence>
<evidence type="ECO:0000313" key="3">
    <source>
        <dbReference type="Proteomes" id="UP000199629"/>
    </source>
</evidence>
<feature type="signal peptide" evidence="1">
    <location>
        <begin position="1"/>
        <end position="28"/>
    </location>
</feature>
<evidence type="ECO:0008006" key="4">
    <source>
        <dbReference type="Google" id="ProtNLM"/>
    </source>
</evidence>
<proteinExistence type="predicted"/>
<evidence type="ECO:0000313" key="2">
    <source>
        <dbReference type="EMBL" id="SCE93222.1"/>
    </source>
</evidence>
<dbReference type="RefSeq" id="WP_208602720.1">
    <property type="nucleotide sequence ID" value="NZ_FMCS01000003.1"/>
</dbReference>
<feature type="chain" id="PRO_5039033987" description="DUF1579 domain-containing protein" evidence="1">
    <location>
        <begin position="29"/>
        <end position="203"/>
    </location>
</feature>
<sequence>MNLHTKITVPYKQILVPCLSLLMLTVIAASGDAAAAPRGASAAVEDGQRDFDWEIGAWHTKVRVLADPLSESEDEWLHFEGTSVVRPLLDRRANVVELKVSGPNGRIEGLNLRLYEPQAGRWSLTFVNIRDGLLTPSVYGGFHDGVGEFYGDDQLGGRPIKVRFLILRQGPDKARFEQAFSDDGGKTWETNWIAVDNRIDNAS</sequence>
<accession>A0A1C4WAL2</accession>
<dbReference type="Proteomes" id="UP000199629">
    <property type="component" value="Unassembled WGS sequence"/>
</dbReference>
<keyword evidence="1" id="KW-0732">Signal</keyword>
<dbReference type="EMBL" id="FMCS01000003">
    <property type="protein sequence ID" value="SCE93222.1"/>
    <property type="molecule type" value="Genomic_DNA"/>
</dbReference>
<reference evidence="3" key="1">
    <citation type="submission" date="2016-06" db="EMBL/GenBank/DDBJ databases">
        <authorList>
            <person name="Varghese N."/>
            <person name="Submissions Spin"/>
        </authorList>
    </citation>
    <scope>NUCLEOTIDE SEQUENCE [LARGE SCALE GENOMIC DNA]</scope>
    <source>
        <strain evidence="3">DSM 45246</strain>
    </source>
</reference>